<proteinExistence type="predicted"/>
<protein>
    <submittedName>
        <fullName evidence="1">Uncharacterized protein</fullName>
    </submittedName>
</protein>
<evidence type="ECO:0000313" key="1">
    <source>
        <dbReference type="EMBL" id="MEV5509822.1"/>
    </source>
</evidence>
<keyword evidence="2" id="KW-1185">Reference proteome</keyword>
<sequence>MLTRPLAPAPSTGPGPSLLFSLSTWTWSGPGPGGQDLAHILLAYPPGRTSHDTPTAVEARMRHIGASLGPLVGIHDAIPDLDGCLRVIGNRVLLKFGGSRYGLRLPAHPGWTDLVTRWGQAVLILALDPLPQSATAGRLDIYLDAARVADRLLFGLARTP</sequence>
<reference evidence="1 2" key="1">
    <citation type="submission" date="2024-06" db="EMBL/GenBank/DDBJ databases">
        <title>The Natural Products Discovery Center: Release of the First 8490 Sequenced Strains for Exploring Actinobacteria Biosynthetic Diversity.</title>
        <authorList>
            <person name="Kalkreuter E."/>
            <person name="Kautsar S.A."/>
            <person name="Yang D."/>
            <person name="Bader C.D."/>
            <person name="Teijaro C.N."/>
            <person name="Fluegel L."/>
            <person name="Davis C.M."/>
            <person name="Simpson J.R."/>
            <person name="Lauterbach L."/>
            <person name="Steele A.D."/>
            <person name="Gui C."/>
            <person name="Meng S."/>
            <person name="Li G."/>
            <person name="Viehrig K."/>
            <person name="Ye F."/>
            <person name="Su P."/>
            <person name="Kiefer A.F."/>
            <person name="Nichols A."/>
            <person name="Cepeda A.J."/>
            <person name="Yan W."/>
            <person name="Fan B."/>
            <person name="Jiang Y."/>
            <person name="Adhikari A."/>
            <person name="Zheng C.-J."/>
            <person name="Schuster L."/>
            <person name="Cowan T.M."/>
            <person name="Smanski M.J."/>
            <person name="Chevrette M.G."/>
            <person name="De Carvalho L.P.S."/>
            <person name="Shen B."/>
        </authorList>
    </citation>
    <scope>NUCLEOTIDE SEQUENCE [LARGE SCALE GENOMIC DNA]</scope>
    <source>
        <strain evidence="1 2">NPDC052347</strain>
    </source>
</reference>
<organism evidence="1 2">
    <name type="scientific">Streptomyces orinoci</name>
    <name type="common">Streptoverticillium orinoci</name>
    <dbReference type="NCBI Taxonomy" id="67339"/>
    <lineage>
        <taxon>Bacteria</taxon>
        <taxon>Bacillati</taxon>
        <taxon>Actinomycetota</taxon>
        <taxon>Actinomycetes</taxon>
        <taxon>Kitasatosporales</taxon>
        <taxon>Streptomycetaceae</taxon>
        <taxon>Streptomyces</taxon>
    </lineage>
</organism>
<dbReference type="EMBL" id="JBFAUK010000024">
    <property type="protein sequence ID" value="MEV5509822.1"/>
    <property type="molecule type" value="Genomic_DNA"/>
</dbReference>
<dbReference type="RefSeq" id="WP_109281799.1">
    <property type="nucleotide sequence ID" value="NZ_JBFAUK010000024.1"/>
</dbReference>
<dbReference type="Proteomes" id="UP001552594">
    <property type="component" value="Unassembled WGS sequence"/>
</dbReference>
<accession>A0ABV3K3T5</accession>
<name>A0ABV3K3T5_STRON</name>
<comment type="caution">
    <text evidence="1">The sequence shown here is derived from an EMBL/GenBank/DDBJ whole genome shotgun (WGS) entry which is preliminary data.</text>
</comment>
<gene>
    <name evidence="1" type="ORF">AB0L16_25855</name>
</gene>
<evidence type="ECO:0000313" key="2">
    <source>
        <dbReference type="Proteomes" id="UP001552594"/>
    </source>
</evidence>